<comment type="caution">
    <text evidence="1">The sequence shown here is derived from an EMBL/GenBank/DDBJ whole genome shotgun (WGS) entry which is preliminary data.</text>
</comment>
<reference evidence="1 2" key="1">
    <citation type="submission" date="2022-05" db="EMBL/GenBank/DDBJ databases">
        <authorList>
            <consortium name="Genoscope - CEA"/>
            <person name="William W."/>
        </authorList>
    </citation>
    <scope>NUCLEOTIDE SEQUENCE [LARGE SCALE GENOMIC DNA]</scope>
</reference>
<evidence type="ECO:0000313" key="1">
    <source>
        <dbReference type="EMBL" id="CAH3130027.1"/>
    </source>
</evidence>
<gene>
    <name evidence="1" type="ORF">PMEA_00013779</name>
</gene>
<dbReference type="EMBL" id="CALNXJ010000024">
    <property type="protein sequence ID" value="CAH3130027.1"/>
    <property type="molecule type" value="Genomic_DNA"/>
</dbReference>
<name>A0AAU9WXY7_9CNID</name>
<keyword evidence="2" id="KW-1185">Reference proteome</keyword>
<accession>A0AAU9WXY7</accession>
<dbReference type="AlphaFoldDB" id="A0AAU9WXY7"/>
<sequence length="110" mass="12430">MVKEMIELSPGRYIYIYDSHLARAYAKKTATATACFLPSCFYRDDELVGRSLGGKNGKWCVDTDILESFLSYTRKKFPDMTSDSGVKIALRNKITCLEAKPKKKTDSPSF</sequence>
<evidence type="ECO:0000313" key="2">
    <source>
        <dbReference type="Proteomes" id="UP001159428"/>
    </source>
</evidence>
<protein>
    <submittedName>
        <fullName evidence="1">Uncharacterized protein</fullName>
    </submittedName>
</protein>
<dbReference type="Proteomes" id="UP001159428">
    <property type="component" value="Unassembled WGS sequence"/>
</dbReference>
<organism evidence="1 2">
    <name type="scientific">Pocillopora meandrina</name>
    <dbReference type="NCBI Taxonomy" id="46732"/>
    <lineage>
        <taxon>Eukaryota</taxon>
        <taxon>Metazoa</taxon>
        <taxon>Cnidaria</taxon>
        <taxon>Anthozoa</taxon>
        <taxon>Hexacorallia</taxon>
        <taxon>Scleractinia</taxon>
        <taxon>Astrocoeniina</taxon>
        <taxon>Pocilloporidae</taxon>
        <taxon>Pocillopora</taxon>
    </lineage>
</organism>
<proteinExistence type="predicted"/>